<gene>
    <name evidence="3" type="ORF">MESMUL_14600</name>
</gene>
<dbReference type="RefSeq" id="WP_116270367.1">
    <property type="nucleotide sequence ID" value="NZ_BGZJ01000001.1"/>
</dbReference>
<evidence type="ECO:0000256" key="1">
    <source>
        <dbReference type="ARBA" id="ARBA00008791"/>
    </source>
</evidence>
<dbReference type="CDD" id="cd00293">
    <property type="entry name" value="USP-like"/>
    <property type="match status" value="1"/>
</dbReference>
<dbReference type="InterPro" id="IPR006016">
    <property type="entry name" value="UspA"/>
</dbReference>
<dbReference type="Gene3D" id="3.40.50.620">
    <property type="entry name" value="HUPs"/>
    <property type="match status" value="2"/>
</dbReference>
<feature type="domain" description="UspA" evidence="2">
    <location>
        <begin position="151"/>
        <end position="296"/>
    </location>
</feature>
<evidence type="ECO:0000259" key="2">
    <source>
        <dbReference type="Pfam" id="PF00582"/>
    </source>
</evidence>
<dbReference type="EMBL" id="BGZJ01000001">
    <property type="protein sequence ID" value="GBO94106.1"/>
    <property type="molecule type" value="Genomic_DNA"/>
</dbReference>
<dbReference type="PANTHER" id="PTHR31964:SF113">
    <property type="entry name" value="USPA DOMAIN-CONTAINING PROTEIN"/>
    <property type="match status" value="1"/>
</dbReference>
<dbReference type="Proteomes" id="UP000266091">
    <property type="component" value="Unassembled WGS sequence"/>
</dbReference>
<comment type="similarity">
    <text evidence="1">Belongs to the universal stress protein A family.</text>
</comment>
<keyword evidence="4" id="KW-1185">Reference proteome</keyword>
<sequence length="305" mass="33137">MKILLPVDGSVYSRSAIDFVATRASLLGKHPDIELLNVQTPPTFLQKLFSRETLDEHTAKEAENTFIPIRKIFKSEGMTAREKVKVGVPADTIAEEAAEFQPDLIIMGSRGLSAYQGLFMGSVTTGVLAQTTTPMLILRGKETPAKEDLTVGIAIDGSTYGVAAARYVAENPDLFGPGAEFQVINVVSDMRDAKYSVIAAVDGKQLSDDDFERLEKEDFEAAMNQVRPIFKENGLKVKEVMLTGDPRDEISDYVEDKHLDLLVMGSHGYTNFKSAVMGSVATHVAAEGNVPLLIIREGSDAPQGV</sequence>
<name>A0A388SD07_9BURK</name>
<protein>
    <submittedName>
        <fullName evidence="3">Universal stress protein</fullName>
    </submittedName>
</protein>
<evidence type="ECO:0000313" key="4">
    <source>
        <dbReference type="Proteomes" id="UP000266091"/>
    </source>
</evidence>
<dbReference type="SUPFAM" id="SSF52402">
    <property type="entry name" value="Adenine nucleotide alpha hydrolases-like"/>
    <property type="match status" value="2"/>
</dbReference>
<accession>A0A388SD07</accession>
<reference evidence="3 4" key="1">
    <citation type="journal article" date="2018" name="Int. J. Syst. Evol. Microbiol.">
        <title>Mesosutterella multiformis gen. nov., sp. nov., a member of the family Sutterellaceae and Sutterella megalosphaeroides sp. nov., isolated from human faeces.</title>
        <authorList>
            <person name="Sakamoto M."/>
            <person name="Ikeyama N."/>
            <person name="Kunihiro T."/>
            <person name="Iino T."/>
            <person name="Yuki M."/>
            <person name="Ohkuma M."/>
        </authorList>
    </citation>
    <scope>NUCLEOTIDE SEQUENCE [LARGE SCALE GENOMIC DNA]</scope>
    <source>
        <strain evidence="3 4">4NBBH2</strain>
    </source>
</reference>
<feature type="domain" description="UspA" evidence="2">
    <location>
        <begin position="2"/>
        <end position="139"/>
    </location>
</feature>
<organism evidence="3 4">
    <name type="scientific">Mesosutterella multiformis</name>
    <dbReference type="NCBI Taxonomy" id="2259133"/>
    <lineage>
        <taxon>Bacteria</taxon>
        <taxon>Pseudomonadati</taxon>
        <taxon>Pseudomonadota</taxon>
        <taxon>Betaproteobacteria</taxon>
        <taxon>Burkholderiales</taxon>
        <taxon>Sutterellaceae</taxon>
        <taxon>Mesosutterella</taxon>
    </lineage>
</organism>
<dbReference type="OrthoDB" id="9792500at2"/>
<dbReference type="AlphaFoldDB" id="A0A388SD07"/>
<dbReference type="InterPro" id="IPR014729">
    <property type="entry name" value="Rossmann-like_a/b/a_fold"/>
</dbReference>
<dbReference type="PANTHER" id="PTHR31964">
    <property type="entry name" value="ADENINE NUCLEOTIDE ALPHA HYDROLASES-LIKE SUPERFAMILY PROTEIN"/>
    <property type="match status" value="1"/>
</dbReference>
<evidence type="ECO:0000313" key="3">
    <source>
        <dbReference type="EMBL" id="GBO94106.1"/>
    </source>
</evidence>
<proteinExistence type="inferred from homology"/>
<dbReference type="Pfam" id="PF00582">
    <property type="entry name" value="Usp"/>
    <property type="match status" value="2"/>
</dbReference>
<dbReference type="PRINTS" id="PR01438">
    <property type="entry name" value="UNVRSLSTRESS"/>
</dbReference>
<accession>A0A401LML1</accession>
<comment type="caution">
    <text evidence="3">The sequence shown here is derived from an EMBL/GenBank/DDBJ whole genome shotgun (WGS) entry which is preliminary data.</text>
</comment>
<dbReference type="CDD" id="cd23659">
    <property type="entry name" value="USP_At3g01520-like"/>
    <property type="match status" value="1"/>
</dbReference>
<dbReference type="InterPro" id="IPR006015">
    <property type="entry name" value="Universal_stress_UspA"/>
</dbReference>